<proteinExistence type="predicted"/>
<evidence type="ECO:0000313" key="1">
    <source>
        <dbReference type="EMBL" id="SEU11246.1"/>
    </source>
</evidence>
<dbReference type="GO" id="GO:0004519">
    <property type="term" value="F:endonuclease activity"/>
    <property type="evidence" value="ECO:0007669"/>
    <property type="project" value="UniProtKB-KW"/>
</dbReference>
<dbReference type="Pfam" id="PF09499">
    <property type="entry name" value="RE_ApaLI"/>
    <property type="match status" value="1"/>
</dbReference>
<organism evidence="1 2">
    <name type="scientific">Enterocloster lavalensis</name>
    <dbReference type="NCBI Taxonomy" id="460384"/>
    <lineage>
        <taxon>Bacteria</taxon>
        <taxon>Bacillati</taxon>
        <taxon>Bacillota</taxon>
        <taxon>Clostridia</taxon>
        <taxon>Lachnospirales</taxon>
        <taxon>Lachnospiraceae</taxon>
        <taxon>Enterocloster</taxon>
    </lineage>
</organism>
<dbReference type="STRING" id="460384.SAMN05216313_13213"/>
<keyword evidence="2" id="KW-1185">Reference proteome</keyword>
<keyword evidence="1" id="KW-0255">Endonuclease</keyword>
<dbReference type="Proteomes" id="UP000198508">
    <property type="component" value="Unassembled WGS sequence"/>
</dbReference>
<dbReference type="RefSeq" id="WP_092369423.1">
    <property type="nucleotide sequence ID" value="NZ_FOIM01000032.1"/>
</dbReference>
<protein>
    <submittedName>
        <fullName evidence="1">ApaLI-like restriction endonuclease</fullName>
    </submittedName>
</protein>
<gene>
    <name evidence="1" type="ORF">SAMN05216313_13213</name>
</gene>
<sequence length="207" mass="24002">MDMSVYESIKRLADAYATRLKQQVDLRIEEMKADDNSHYLLYRVLGFSNDEGRLIDLYQNKGRFLYKYAGAFLEEAAIACMKHRFPEAAKVKIPNSLGARPRTFEIDCLVNQLAHEIKWRDATTDGDHITKEHTRIQVIKAKGYKPVRVMFYYPQREQAVKIQETLETLYKGIGGEYYCGDGAWSYIEKMTDIDLLGILEKIAQSRE</sequence>
<reference evidence="2" key="1">
    <citation type="submission" date="2016-10" db="EMBL/GenBank/DDBJ databases">
        <authorList>
            <person name="Varghese N."/>
            <person name="Submissions S."/>
        </authorList>
    </citation>
    <scope>NUCLEOTIDE SEQUENCE [LARGE SCALE GENOMIC DNA]</scope>
    <source>
        <strain evidence="2">NLAE-zl-G277</strain>
    </source>
</reference>
<dbReference type="EMBL" id="FOIM01000032">
    <property type="protein sequence ID" value="SEU11246.1"/>
    <property type="molecule type" value="Genomic_DNA"/>
</dbReference>
<evidence type="ECO:0000313" key="2">
    <source>
        <dbReference type="Proteomes" id="UP000198508"/>
    </source>
</evidence>
<keyword evidence="1" id="KW-0378">Hydrolase</keyword>
<dbReference type="AlphaFoldDB" id="A0A1I0JL71"/>
<dbReference type="InterPro" id="IPR019036">
    <property type="entry name" value="Restrct_endonuc_II_ApaLI"/>
</dbReference>
<accession>A0A1I0JL71</accession>
<keyword evidence="1" id="KW-0540">Nuclease</keyword>
<name>A0A1I0JL71_9FIRM</name>